<name>A0ACC6AMZ9_NITWI</name>
<gene>
    <name evidence="1" type="ORF">J2S34_003713</name>
</gene>
<sequence length="450" mass="49717">MRIAAVGVMVLGLLCNAAMASAQEADGPHVRVEIKPSRVVVGQGVILSLEVLAPNYMPAPPVLPDFQVRSLVTRQTSARNFVEQHDGVTYAGVRYEFTISPMEAGTFAILGQSVTVTYAAEPPATRTVSMPIPKLDLQAFIPPEARDLNPFVSANNITVEQSVDRSSQNLEVGDSVTRTVTVTANGLPAMLIPPIVFVPVDGFAIYPSQPDLQDVTDGRSGLQKGIRTEQVVYLLQKTGDYNLPPISLSWWNVRDQKIERTHIDEVGLHVADNLAARPSANWPDPWSISDFLQRHWQALSILLVGVVVLIWRLPPLMHAFTAWRDRRQKAHRESEACYFAILRCAVSSGDARKTYFSLLDWLERFVPLGRIGSTQILKRLANDPALSAAVDALEQNLFGNGAAEPDLQAFKSRLSPARRRLLRRRHSTRVEHLLPVDINPMPIKDGIPTA</sequence>
<evidence type="ECO:0000313" key="2">
    <source>
        <dbReference type="Proteomes" id="UP001205486"/>
    </source>
</evidence>
<proteinExistence type="predicted"/>
<protein>
    <submittedName>
        <fullName evidence="1">Uncharacterized protein</fullName>
    </submittedName>
</protein>
<reference evidence="1" key="1">
    <citation type="submission" date="2022-03" db="EMBL/GenBank/DDBJ databases">
        <title>Interactions between chemoautotrophic and heterotrophic bacteria.</title>
        <authorList>
            <person name="Santoro A."/>
        </authorList>
    </citation>
    <scope>NUCLEOTIDE SEQUENCE</scope>
    <source>
        <strain evidence="1">Nb-106</strain>
    </source>
</reference>
<evidence type="ECO:0000313" key="1">
    <source>
        <dbReference type="EMBL" id="MCP2001227.1"/>
    </source>
</evidence>
<dbReference type="EMBL" id="JALJZS010000005">
    <property type="protein sequence ID" value="MCP2001227.1"/>
    <property type="molecule type" value="Genomic_DNA"/>
</dbReference>
<organism evidence="1 2">
    <name type="scientific">Nitrobacter winogradskyi</name>
    <name type="common">Nitrobacter agilis</name>
    <dbReference type="NCBI Taxonomy" id="913"/>
    <lineage>
        <taxon>Bacteria</taxon>
        <taxon>Pseudomonadati</taxon>
        <taxon>Pseudomonadota</taxon>
        <taxon>Alphaproteobacteria</taxon>
        <taxon>Hyphomicrobiales</taxon>
        <taxon>Nitrobacteraceae</taxon>
        <taxon>Nitrobacter</taxon>
    </lineage>
</organism>
<keyword evidence="2" id="KW-1185">Reference proteome</keyword>
<dbReference type="Proteomes" id="UP001205486">
    <property type="component" value="Unassembled WGS sequence"/>
</dbReference>
<accession>A0ACC6AMZ9</accession>
<comment type="caution">
    <text evidence="1">The sequence shown here is derived from an EMBL/GenBank/DDBJ whole genome shotgun (WGS) entry which is preliminary data.</text>
</comment>